<dbReference type="InterPro" id="IPR025966">
    <property type="entry name" value="OppC_N"/>
</dbReference>
<accession>A0A382GY37</accession>
<keyword evidence="3" id="KW-0472">Membrane</keyword>
<comment type="subcellular location">
    <subcellularLocation>
        <location evidence="1">Cell membrane</location>
        <topology evidence="1">Multi-pass membrane protein</topology>
    </subcellularLocation>
</comment>
<feature type="transmembrane region" description="Helical" evidence="3">
    <location>
        <begin position="37"/>
        <end position="58"/>
    </location>
</feature>
<evidence type="ECO:0000313" key="5">
    <source>
        <dbReference type="EMBL" id="SVB79755.1"/>
    </source>
</evidence>
<dbReference type="InterPro" id="IPR050366">
    <property type="entry name" value="BP-dependent_transpt_permease"/>
</dbReference>
<keyword evidence="3" id="KW-0812">Transmembrane</keyword>
<dbReference type="AlphaFoldDB" id="A0A382GY37"/>
<dbReference type="PANTHER" id="PTHR43386:SF1">
    <property type="entry name" value="D,D-DIPEPTIDE TRANSPORT SYSTEM PERMEASE PROTEIN DDPC-RELATED"/>
    <property type="match status" value="1"/>
</dbReference>
<name>A0A382GY37_9ZZZZ</name>
<keyword evidence="2" id="KW-0813">Transport</keyword>
<evidence type="ECO:0000256" key="1">
    <source>
        <dbReference type="ARBA" id="ARBA00004651"/>
    </source>
</evidence>
<feature type="non-terminal residue" evidence="5">
    <location>
        <position position="99"/>
    </location>
</feature>
<dbReference type="Pfam" id="PF12911">
    <property type="entry name" value="OppC_N"/>
    <property type="match status" value="1"/>
</dbReference>
<evidence type="ECO:0000256" key="3">
    <source>
        <dbReference type="SAM" id="Phobius"/>
    </source>
</evidence>
<protein>
    <recommendedName>
        <fullName evidence="4">Oligopeptide transport permease C-like N-terminal domain-containing protein</fullName>
    </recommendedName>
</protein>
<evidence type="ECO:0000259" key="4">
    <source>
        <dbReference type="Pfam" id="PF12911"/>
    </source>
</evidence>
<dbReference type="GO" id="GO:0005886">
    <property type="term" value="C:plasma membrane"/>
    <property type="evidence" value="ECO:0007669"/>
    <property type="project" value="UniProtKB-SubCell"/>
</dbReference>
<organism evidence="5">
    <name type="scientific">marine metagenome</name>
    <dbReference type="NCBI Taxonomy" id="408172"/>
    <lineage>
        <taxon>unclassified sequences</taxon>
        <taxon>metagenomes</taxon>
        <taxon>ecological metagenomes</taxon>
    </lineage>
</organism>
<sequence>MSLQPELTRVQEQTLAGLRPKRSLRTHIFNFYRTKPLGAFGATMALFILIVAIFAPMIRTHDPYFTDHEKLYAAPSSEMYFGGDTLGRDVFSRIVEGSR</sequence>
<dbReference type="PANTHER" id="PTHR43386">
    <property type="entry name" value="OLIGOPEPTIDE TRANSPORT SYSTEM PERMEASE PROTEIN APPC"/>
    <property type="match status" value="1"/>
</dbReference>
<feature type="domain" description="Oligopeptide transport permease C-like N-terminal" evidence="4">
    <location>
        <begin position="33"/>
        <end position="75"/>
    </location>
</feature>
<reference evidence="5" key="1">
    <citation type="submission" date="2018-05" db="EMBL/GenBank/DDBJ databases">
        <authorList>
            <person name="Lanie J.A."/>
            <person name="Ng W.-L."/>
            <person name="Kazmierczak K.M."/>
            <person name="Andrzejewski T.M."/>
            <person name="Davidsen T.M."/>
            <person name="Wayne K.J."/>
            <person name="Tettelin H."/>
            <person name="Glass J.I."/>
            <person name="Rusch D."/>
            <person name="Podicherti R."/>
            <person name="Tsui H.-C.T."/>
            <person name="Winkler M.E."/>
        </authorList>
    </citation>
    <scope>NUCLEOTIDE SEQUENCE</scope>
</reference>
<evidence type="ECO:0000256" key="2">
    <source>
        <dbReference type="ARBA" id="ARBA00022448"/>
    </source>
</evidence>
<dbReference type="EMBL" id="UINC01057994">
    <property type="protein sequence ID" value="SVB79755.1"/>
    <property type="molecule type" value="Genomic_DNA"/>
</dbReference>
<gene>
    <name evidence="5" type="ORF">METZ01_LOCUS232609</name>
</gene>
<keyword evidence="3" id="KW-1133">Transmembrane helix</keyword>
<proteinExistence type="predicted"/>